<dbReference type="SUPFAM" id="SSF55073">
    <property type="entry name" value="Nucleotide cyclase"/>
    <property type="match status" value="1"/>
</dbReference>
<comment type="caution">
    <text evidence="3">The sequence shown here is derived from an EMBL/GenBank/DDBJ whole genome shotgun (WGS) entry which is preliminary data.</text>
</comment>
<dbReference type="InterPro" id="IPR035919">
    <property type="entry name" value="EAL_sf"/>
</dbReference>
<dbReference type="CDD" id="cd01948">
    <property type="entry name" value="EAL"/>
    <property type="match status" value="1"/>
</dbReference>
<dbReference type="InterPro" id="IPR050706">
    <property type="entry name" value="Cyclic-di-GMP_PDE-like"/>
</dbReference>
<dbReference type="RefSeq" id="WP_240950390.1">
    <property type="nucleotide sequence ID" value="NZ_JABAFA010000001.1"/>
</dbReference>
<reference evidence="3 4" key="1">
    <citation type="submission" date="2020-04" db="EMBL/GenBank/DDBJ databases">
        <authorList>
            <person name="Hitch T.C.A."/>
            <person name="Wylensek D."/>
            <person name="Clavel T."/>
        </authorList>
    </citation>
    <scope>NUCLEOTIDE SEQUENCE [LARGE SCALE GENOMIC DNA]</scope>
    <source>
        <strain evidence="3 4">PG-130-P53-12</strain>
    </source>
</reference>
<name>A0A848B9M5_9FIRM</name>
<feature type="transmembrane region" description="Helical" evidence="1">
    <location>
        <begin position="36"/>
        <end position="55"/>
    </location>
</feature>
<dbReference type="EMBL" id="JABAFA010000001">
    <property type="protein sequence ID" value="NMD98047.1"/>
    <property type="molecule type" value="Genomic_DNA"/>
</dbReference>
<evidence type="ECO:0000256" key="1">
    <source>
        <dbReference type="SAM" id="Phobius"/>
    </source>
</evidence>
<protein>
    <submittedName>
        <fullName evidence="3">EAL domain-containing protein</fullName>
    </submittedName>
</protein>
<accession>A0A848B9M5</accession>
<dbReference type="GO" id="GO:0071111">
    <property type="term" value="F:cyclic-guanylate-specific phosphodiesterase activity"/>
    <property type="evidence" value="ECO:0007669"/>
    <property type="project" value="InterPro"/>
</dbReference>
<dbReference type="PANTHER" id="PTHR33121:SF70">
    <property type="entry name" value="SIGNALING PROTEIN YKOW"/>
    <property type="match status" value="1"/>
</dbReference>
<dbReference type="PROSITE" id="PS50883">
    <property type="entry name" value="EAL"/>
    <property type="match status" value="1"/>
</dbReference>
<feature type="domain" description="EAL" evidence="2">
    <location>
        <begin position="246"/>
        <end position="497"/>
    </location>
</feature>
<dbReference type="AlphaFoldDB" id="A0A848B9M5"/>
<dbReference type="Pfam" id="PF00563">
    <property type="entry name" value="EAL"/>
    <property type="match status" value="1"/>
</dbReference>
<dbReference type="SUPFAM" id="SSF141868">
    <property type="entry name" value="EAL domain-like"/>
    <property type="match status" value="1"/>
</dbReference>
<dbReference type="Proteomes" id="UP000543804">
    <property type="component" value="Unassembled WGS sequence"/>
</dbReference>
<gene>
    <name evidence="3" type="ORF">HF878_00910</name>
</gene>
<dbReference type="InterPro" id="IPR001633">
    <property type="entry name" value="EAL_dom"/>
</dbReference>
<dbReference type="InterPro" id="IPR029787">
    <property type="entry name" value="Nucleotide_cyclase"/>
</dbReference>
<keyword evidence="1" id="KW-0472">Membrane</keyword>
<evidence type="ECO:0000313" key="3">
    <source>
        <dbReference type="EMBL" id="NMD98047.1"/>
    </source>
</evidence>
<organism evidence="3 4">
    <name type="scientific">Selenomonas bovis</name>
    <dbReference type="NCBI Taxonomy" id="416586"/>
    <lineage>
        <taxon>Bacteria</taxon>
        <taxon>Bacillati</taxon>
        <taxon>Bacillota</taxon>
        <taxon>Negativicutes</taxon>
        <taxon>Selenomonadales</taxon>
        <taxon>Selenomonadaceae</taxon>
        <taxon>Selenomonas</taxon>
    </lineage>
</organism>
<evidence type="ECO:0000259" key="2">
    <source>
        <dbReference type="PROSITE" id="PS50883"/>
    </source>
</evidence>
<keyword evidence="4" id="KW-1185">Reference proteome</keyword>
<keyword evidence="1" id="KW-1133">Transmembrane helix</keyword>
<sequence>MMEYPYGIAAMILPVQVLLAGFYFHRKYPPLRQSRIFASVIAANLCLTLAGVLVHSVVLHVLSYLFLLVSLGLYFGAQNPERFMEQRTGIFNRQAFERVMRENKSRRFWLVSCCIHSYGEVRELYGAAQMDRCLGLIGVWLQQTFPKEPMFYLRNGRFVILSFSPFDQAGVVAAVYRRFQESWQIDAAEMFVGVGCAVMDSSVCAESVDDIFDALEIAHRQQDQAVVPSQMPIRVDGQYFDGLRHARAVKRALKRAIAKDDVSVFFQPIVDAHTQKIVGAEALARIYDEKLGYIAPSEFIPLAEKTGSITELGMQVFRKVCAFMSEPRIRMLQLDWVNINLSPIQCMNPHLAEDFISIQQKYQVPAHKLHLEITEESIINLNTLQNQIARMREAGFSFVLDDYGSGYSNLMMVRQIPFINIKLDMGFVRAHFSQPNTLLPDTIRAFLELGFSITAEGVESEAMALALDRMDTTYLQGFHYARPMPMEDFYQYMRSHAGQETREEVPDCDLAAESV</sequence>
<feature type="transmembrane region" description="Helical" evidence="1">
    <location>
        <begin position="6"/>
        <end position="24"/>
    </location>
</feature>
<proteinExistence type="predicted"/>
<dbReference type="SMART" id="SM00052">
    <property type="entry name" value="EAL"/>
    <property type="match status" value="1"/>
</dbReference>
<dbReference type="Gene3D" id="3.30.70.270">
    <property type="match status" value="1"/>
</dbReference>
<dbReference type="InterPro" id="IPR043128">
    <property type="entry name" value="Rev_trsase/Diguanyl_cyclase"/>
</dbReference>
<dbReference type="Gene3D" id="3.20.20.450">
    <property type="entry name" value="EAL domain"/>
    <property type="match status" value="1"/>
</dbReference>
<keyword evidence="1" id="KW-0812">Transmembrane</keyword>
<dbReference type="PANTHER" id="PTHR33121">
    <property type="entry name" value="CYCLIC DI-GMP PHOSPHODIESTERASE PDEF"/>
    <property type="match status" value="1"/>
</dbReference>
<evidence type="ECO:0000313" key="4">
    <source>
        <dbReference type="Proteomes" id="UP000543804"/>
    </source>
</evidence>